<evidence type="ECO:0000313" key="1">
    <source>
        <dbReference type="EMBL" id="KAH7860499.1"/>
    </source>
</evidence>
<keyword evidence="2" id="KW-1185">Reference proteome</keyword>
<dbReference type="EMBL" id="CM037154">
    <property type="protein sequence ID" value="KAH7860499.1"/>
    <property type="molecule type" value="Genomic_DNA"/>
</dbReference>
<protein>
    <submittedName>
        <fullName evidence="1">Uncharacterized protein</fullName>
    </submittedName>
</protein>
<comment type="caution">
    <text evidence="1">The sequence shown here is derived from an EMBL/GenBank/DDBJ whole genome shotgun (WGS) entry which is preliminary data.</text>
</comment>
<dbReference type="Proteomes" id="UP000828048">
    <property type="component" value="Chromosome 4"/>
</dbReference>
<gene>
    <name evidence="1" type="ORF">Vadar_014103</name>
</gene>
<name>A0ACB7Z3R2_9ERIC</name>
<proteinExistence type="predicted"/>
<evidence type="ECO:0000313" key="2">
    <source>
        <dbReference type="Proteomes" id="UP000828048"/>
    </source>
</evidence>
<sequence>MAFIHNFIILYVISTLILKQTHLVVGAANDWLAQAECSSAWVPETCMQCLNSDSHTANVENGAGIATIVIDCVKSHSDNLVQEMTQLAASNHGQVSTDQPLEECCRLLACAQEEVIAAAQKIDKCDYEGANKCMASAYAYAVQCHQKIDEAYQNLECRF</sequence>
<accession>A0ACB7Z3R2</accession>
<reference evidence="1 2" key="1">
    <citation type="journal article" date="2021" name="Hortic Res">
        <title>High-quality reference genome and annotation aids understanding of berry development for evergreen blueberry (Vaccinium darrowii).</title>
        <authorList>
            <person name="Yu J."/>
            <person name="Hulse-Kemp A.M."/>
            <person name="Babiker E."/>
            <person name="Staton M."/>
        </authorList>
    </citation>
    <scope>NUCLEOTIDE SEQUENCE [LARGE SCALE GENOMIC DNA]</scope>
    <source>
        <strain evidence="2">cv. NJ 8807/NJ 8810</strain>
        <tissue evidence="1">Young leaf</tissue>
    </source>
</reference>
<organism evidence="1 2">
    <name type="scientific">Vaccinium darrowii</name>
    <dbReference type="NCBI Taxonomy" id="229202"/>
    <lineage>
        <taxon>Eukaryota</taxon>
        <taxon>Viridiplantae</taxon>
        <taxon>Streptophyta</taxon>
        <taxon>Embryophyta</taxon>
        <taxon>Tracheophyta</taxon>
        <taxon>Spermatophyta</taxon>
        <taxon>Magnoliopsida</taxon>
        <taxon>eudicotyledons</taxon>
        <taxon>Gunneridae</taxon>
        <taxon>Pentapetalae</taxon>
        <taxon>asterids</taxon>
        <taxon>Ericales</taxon>
        <taxon>Ericaceae</taxon>
        <taxon>Vaccinioideae</taxon>
        <taxon>Vaccinieae</taxon>
        <taxon>Vaccinium</taxon>
    </lineage>
</organism>